<accession>A0ACC1XTU9</accession>
<sequence>MGPSEHRKLFVGGVPRETDEDTLREYFSKYGIVEEALVIRYKATGVGRGFGFVIFTHSSMAEAALRHNNHVILGRKVDVKRANPKDEGEERSNGNCSNDIDNTEFSSKKIFVGGLAPDITEEEFKSYFDSFGTVTDAVVIYDKESRRRRGFGFITYDSQDVVDNVLKNKYHELKNKMVEVKRATPKEKNGKKTYYNELDKDDKYMNYYDCYGTGLGYGGWFPSNYDENYTPFPRYYYYPAAFQTTVYYRSPYVFAPSNGGWGSPIVVPRGNHAVHNNYVFYPPSFRSCMNGSTSEDVESNCNGSCQQMEDSTTNGKKNGDYDSAVVEVPTTIKSPVFDEFSSLKISTVEHQSGEMTDLLSSKSGVGDHQRAEIHASTVQEAVSLSTKTTQNGYS</sequence>
<comment type="caution">
    <text evidence="1">The sequence shown here is derived from an EMBL/GenBank/DDBJ whole genome shotgun (WGS) entry which is preliminary data.</text>
</comment>
<evidence type="ECO:0000313" key="2">
    <source>
        <dbReference type="Proteomes" id="UP001164539"/>
    </source>
</evidence>
<reference evidence="1 2" key="1">
    <citation type="journal article" date="2023" name="Science">
        <title>Complex scaffold remodeling in plant triterpene biosynthesis.</title>
        <authorList>
            <person name="De La Pena R."/>
            <person name="Hodgson H."/>
            <person name="Liu J.C."/>
            <person name="Stephenson M.J."/>
            <person name="Martin A.C."/>
            <person name="Owen C."/>
            <person name="Harkess A."/>
            <person name="Leebens-Mack J."/>
            <person name="Jimenez L.E."/>
            <person name="Osbourn A."/>
            <person name="Sattely E.S."/>
        </authorList>
    </citation>
    <scope>NUCLEOTIDE SEQUENCE [LARGE SCALE GENOMIC DNA]</scope>
    <source>
        <strain evidence="2">cv. JPN11</strain>
        <tissue evidence="1">Leaf</tissue>
    </source>
</reference>
<dbReference type="EMBL" id="CM051400">
    <property type="protein sequence ID" value="KAJ4714680.1"/>
    <property type="molecule type" value="Genomic_DNA"/>
</dbReference>
<proteinExistence type="predicted"/>
<dbReference type="Proteomes" id="UP001164539">
    <property type="component" value="Chromosome 7"/>
</dbReference>
<gene>
    <name evidence="1" type="ORF">OWV82_013130</name>
</gene>
<protein>
    <submittedName>
        <fullName evidence="1">RNA-binding protein 1</fullName>
    </submittedName>
</protein>
<keyword evidence="2" id="KW-1185">Reference proteome</keyword>
<evidence type="ECO:0000313" key="1">
    <source>
        <dbReference type="EMBL" id="KAJ4714680.1"/>
    </source>
</evidence>
<organism evidence="1 2">
    <name type="scientific">Melia azedarach</name>
    <name type="common">Chinaberry tree</name>
    <dbReference type="NCBI Taxonomy" id="155640"/>
    <lineage>
        <taxon>Eukaryota</taxon>
        <taxon>Viridiplantae</taxon>
        <taxon>Streptophyta</taxon>
        <taxon>Embryophyta</taxon>
        <taxon>Tracheophyta</taxon>
        <taxon>Spermatophyta</taxon>
        <taxon>Magnoliopsida</taxon>
        <taxon>eudicotyledons</taxon>
        <taxon>Gunneridae</taxon>
        <taxon>Pentapetalae</taxon>
        <taxon>rosids</taxon>
        <taxon>malvids</taxon>
        <taxon>Sapindales</taxon>
        <taxon>Meliaceae</taxon>
        <taxon>Melia</taxon>
    </lineage>
</organism>
<name>A0ACC1XTU9_MELAZ</name>